<organism evidence="10 11">
    <name type="scientific">Exaiptasia diaphana</name>
    <name type="common">Tropical sea anemone</name>
    <name type="synonym">Aiptasia pulchella</name>
    <dbReference type="NCBI Taxonomy" id="2652724"/>
    <lineage>
        <taxon>Eukaryota</taxon>
        <taxon>Metazoa</taxon>
        <taxon>Cnidaria</taxon>
        <taxon>Anthozoa</taxon>
        <taxon>Hexacorallia</taxon>
        <taxon>Actiniaria</taxon>
        <taxon>Aiptasiidae</taxon>
        <taxon>Exaiptasia</taxon>
    </lineage>
</organism>
<dbReference type="PANTHER" id="PTHR33568:SF3">
    <property type="entry name" value="DNA-DIRECTED DNA POLYMERASE"/>
    <property type="match status" value="1"/>
</dbReference>
<keyword evidence="7" id="KW-0238">DNA-binding</keyword>
<comment type="similarity">
    <text evidence="1">Belongs to the DNA polymerase type-B family.</text>
</comment>
<dbReference type="GO" id="GO:0000166">
    <property type="term" value="F:nucleotide binding"/>
    <property type="evidence" value="ECO:0007669"/>
    <property type="project" value="InterPro"/>
</dbReference>
<keyword evidence="3" id="KW-0808">Transferase</keyword>
<evidence type="ECO:0000313" key="10">
    <source>
        <dbReference type="EnsemblMetazoa" id="XP_020905107.1"/>
    </source>
</evidence>
<dbReference type="Gene3D" id="3.90.1600.10">
    <property type="entry name" value="Palm domain of DNA polymerase"/>
    <property type="match status" value="1"/>
</dbReference>
<protein>
    <recommendedName>
        <fullName evidence="2">DNA-directed DNA polymerase</fullName>
        <ecNumber evidence="2">2.7.7.7</ecNumber>
    </recommendedName>
</protein>
<keyword evidence="5" id="KW-0235">DNA replication</keyword>
<dbReference type="Proteomes" id="UP000887567">
    <property type="component" value="Unplaced"/>
</dbReference>
<evidence type="ECO:0000256" key="1">
    <source>
        <dbReference type="ARBA" id="ARBA00005755"/>
    </source>
</evidence>
<dbReference type="SUPFAM" id="SSF56672">
    <property type="entry name" value="DNA/RNA polymerases"/>
    <property type="match status" value="1"/>
</dbReference>
<evidence type="ECO:0000256" key="7">
    <source>
        <dbReference type="ARBA" id="ARBA00023125"/>
    </source>
</evidence>
<feature type="domain" description="DNA-directed DNA polymerase family B mitochondria/virus" evidence="9">
    <location>
        <begin position="229"/>
        <end position="326"/>
    </location>
</feature>
<evidence type="ECO:0000313" key="11">
    <source>
        <dbReference type="Proteomes" id="UP000887567"/>
    </source>
</evidence>
<keyword evidence="6" id="KW-0239">DNA-directed DNA polymerase</keyword>
<dbReference type="GO" id="GO:0003677">
    <property type="term" value="F:DNA binding"/>
    <property type="evidence" value="ECO:0007669"/>
    <property type="project" value="UniProtKB-KW"/>
</dbReference>
<name>A0A913XJ24_EXADI</name>
<sequence>MWEHEFQELEKISKPLMYPEFEHHKPLDARDAMHGGRCGPLVLYRKVKPDEKIHYVDFTSLYPFCQTHEYPYGHPKVMTCFEGRNPEDVVRESYGFVKCMVLPPTDLLFPVLPVKVRSKLMFPLCVPCAENEIRECDHSDLERGVVGTWSTLELHLAQEMGYRMLEIYEVWQYEERGKDLFRSFVMYCMKDKQEASGWPGHVKTEEDRQTYLEEYERKTGIQLDSENIVKNGPRRTVAKLVANSLWGKLGEKPHSKTTKFFVKPDEFYTCITSNENDVREIYMITDDVVMFQYQKITEFVQENPKRSIVVAAWTTAWARTILYRECRKLDPTQILYTDTDFIIYSQEPGQATLPLGDSLGELTSELKPDDHISHEFVAVAPKAYAYHTLQGDGACKFKGIRNNYTTQGAINLESMLEMVEREDHLVNVPNPQISRDRKTFELKTVLDSEKIARLRFDKRVRHGNTSVPYGYKPIGSHGALK</sequence>
<dbReference type="OMA" id="HISHEFV"/>
<evidence type="ECO:0000256" key="5">
    <source>
        <dbReference type="ARBA" id="ARBA00022705"/>
    </source>
</evidence>
<keyword evidence="11" id="KW-1185">Reference proteome</keyword>
<comment type="catalytic activity">
    <reaction evidence="8">
        <text>DNA(n) + a 2'-deoxyribonucleoside 5'-triphosphate = DNA(n+1) + diphosphate</text>
        <dbReference type="Rhea" id="RHEA:22508"/>
        <dbReference type="Rhea" id="RHEA-COMP:17339"/>
        <dbReference type="Rhea" id="RHEA-COMP:17340"/>
        <dbReference type="ChEBI" id="CHEBI:33019"/>
        <dbReference type="ChEBI" id="CHEBI:61560"/>
        <dbReference type="ChEBI" id="CHEBI:173112"/>
        <dbReference type="EC" id="2.7.7.7"/>
    </reaction>
</comment>
<accession>A0A913XJ24</accession>
<dbReference type="InterPro" id="IPR023211">
    <property type="entry name" value="DNA_pol_palm_dom_sf"/>
</dbReference>
<dbReference type="InterPro" id="IPR043502">
    <property type="entry name" value="DNA/RNA_pol_sf"/>
</dbReference>
<evidence type="ECO:0000256" key="4">
    <source>
        <dbReference type="ARBA" id="ARBA00022695"/>
    </source>
</evidence>
<dbReference type="AlphaFoldDB" id="A0A913XJ24"/>
<dbReference type="GO" id="GO:0006260">
    <property type="term" value="P:DNA replication"/>
    <property type="evidence" value="ECO:0007669"/>
    <property type="project" value="UniProtKB-KW"/>
</dbReference>
<dbReference type="RefSeq" id="XP_020905107.1">
    <property type="nucleotide sequence ID" value="XM_021049448.1"/>
</dbReference>
<dbReference type="OrthoDB" id="7550162at2759"/>
<proteinExistence type="inferred from homology"/>
<evidence type="ECO:0000256" key="8">
    <source>
        <dbReference type="ARBA" id="ARBA00049244"/>
    </source>
</evidence>
<dbReference type="GeneID" id="110243360"/>
<evidence type="ECO:0000256" key="3">
    <source>
        <dbReference type="ARBA" id="ARBA00022679"/>
    </source>
</evidence>
<dbReference type="Pfam" id="PF03175">
    <property type="entry name" value="DNA_pol_B_2"/>
    <property type="match status" value="2"/>
</dbReference>
<dbReference type="EnsemblMetazoa" id="XM_021049448.1">
    <property type="protein sequence ID" value="XP_020905107.1"/>
    <property type="gene ID" value="LOC110243360"/>
</dbReference>
<dbReference type="PANTHER" id="PTHR33568">
    <property type="entry name" value="DNA POLYMERASE"/>
    <property type="match status" value="1"/>
</dbReference>
<reference evidence="10" key="1">
    <citation type="submission" date="2022-11" db="UniProtKB">
        <authorList>
            <consortium name="EnsemblMetazoa"/>
        </authorList>
    </citation>
    <scope>IDENTIFICATION</scope>
</reference>
<dbReference type="KEGG" id="epa:110243360"/>
<dbReference type="EC" id="2.7.7.7" evidence="2"/>
<dbReference type="InterPro" id="IPR004868">
    <property type="entry name" value="DNA-dir_DNA_pol_B_mt/vir"/>
</dbReference>
<keyword evidence="4" id="KW-0548">Nucleotidyltransferase</keyword>
<evidence type="ECO:0000259" key="9">
    <source>
        <dbReference type="Pfam" id="PF03175"/>
    </source>
</evidence>
<dbReference type="GO" id="GO:0003887">
    <property type="term" value="F:DNA-directed DNA polymerase activity"/>
    <property type="evidence" value="ECO:0007669"/>
    <property type="project" value="UniProtKB-KW"/>
</dbReference>
<evidence type="ECO:0000256" key="6">
    <source>
        <dbReference type="ARBA" id="ARBA00022932"/>
    </source>
</evidence>
<evidence type="ECO:0000256" key="2">
    <source>
        <dbReference type="ARBA" id="ARBA00012417"/>
    </source>
</evidence>
<feature type="domain" description="DNA-directed DNA polymerase family B mitochondria/virus" evidence="9">
    <location>
        <begin position="30"/>
        <end position="196"/>
    </location>
</feature>